<organism evidence="2 3">
    <name type="scientific">Nitratiruptor tergarcus DSM 16512</name>
    <dbReference type="NCBI Taxonomy" id="1069081"/>
    <lineage>
        <taxon>Bacteria</taxon>
        <taxon>Pseudomonadati</taxon>
        <taxon>Campylobacterota</taxon>
        <taxon>Epsilonproteobacteria</taxon>
        <taxon>Nautiliales</taxon>
        <taxon>Nitratiruptoraceae</taxon>
        <taxon>Nitratiruptor</taxon>
    </lineage>
</organism>
<evidence type="ECO:0000313" key="3">
    <source>
        <dbReference type="Proteomes" id="UP000192602"/>
    </source>
</evidence>
<evidence type="ECO:0000313" key="2">
    <source>
        <dbReference type="EMBL" id="SMC08417.1"/>
    </source>
</evidence>
<protein>
    <recommendedName>
        <fullName evidence="4">Integral membrane protein</fullName>
    </recommendedName>
</protein>
<gene>
    <name evidence="2" type="ORF">SAMN05660197_0169</name>
</gene>
<dbReference type="RefSeq" id="WP_084274706.1">
    <property type="nucleotide sequence ID" value="NZ_AP026671.1"/>
</dbReference>
<sequence length="137" mass="15826">MDSLYKISLHLHMLSAVLLILSQGFYFWLRKKEDFVIFTKRLVILMLVQNVFIGMVVFTGLIMLAVTHFTVWNIEIVLMIFVITGVIVHQILINKKRKPIRSDEIALQQSYKSWVSKVYGAEIAAEIAVYIIALAFH</sequence>
<feature type="transmembrane region" description="Helical" evidence="1">
    <location>
        <begin position="41"/>
        <end position="66"/>
    </location>
</feature>
<proteinExistence type="predicted"/>
<keyword evidence="1" id="KW-0812">Transmembrane</keyword>
<dbReference type="AlphaFoldDB" id="A0A1W1WQ46"/>
<feature type="transmembrane region" description="Helical" evidence="1">
    <location>
        <begin position="114"/>
        <end position="136"/>
    </location>
</feature>
<feature type="transmembrane region" description="Helical" evidence="1">
    <location>
        <begin position="12"/>
        <end position="29"/>
    </location>
</feature>
<feature type="transmembrane region" description="Helical" evidence="1">
    <location>
        <begin position="72"/>
        <end position="93"/>
    </location>
</feature>
<reference evidence="3" key="1">
    <citation type="submission" date="2017-04" db="EMBL/GenBank/DDBJ databases">
        <authorList>
            <person name="Varghese N."/>
            <person name="Submissions S."/>
        </authorList>
    </citation>
    <scope>NUCLEOTIDE SEQUENCE [LARGE SCALE GENOMIC DNA]</scope>
    <source>
        <strain evidence="3">DSM 16512</strain>
    </source>
</reference>
<accession>A0A1W1WQ46</accession>
<keyword evidence="1" id="KW-1133">Transmembrane helix</keyword>
<evidence type="ECO:0000256" key="1">
    <source>
        <dbReference type="SAM" id="Phobius"/>
    </source>
</evidence>
<keyword evidence="3" id="KW-1185">Reference proteome</keyword>
<dbReference type="Proteomes" id="UP000192602">
    <property type="component" value="Unassembled WGS sequence"/>
</dbReference>
<keyword evidence="1" id="KW-0472">Membrane</keyword>
<dbReference type="EMBL" id="FWWZ01000001">
    <property type="protein sequence ID" value="SMC08417.1"/>
    <property type="molecule type" value="Genomic_DNA"/>
</dbReference>
<dbReference type="OrthoDB" id="9858015at2"/>
<evidence type="ECO:0008006" key="4">
    <source>
        <dbReference type="Google" id="ProtNLM"/>
    </source>
</evidence>
<dbReference type="STRING" id="1069081.SAMN05660197_0169"/>
<name>A0A1W1WQ46_9BACT</name>